<dbReference type="InterPro" id="IPR003781">
    <property type="entry name" value="CoA-bd"/>
</dbReference>
<dbReference type="InterPro" id="IPR036291">
    <property type="entry name" value="NAD(P)-bd_dom_sf"/>
</dbReference>
<evidence type="ECO:0000259" key="1">
    <source>
        <dbReference type="Pfam" id="PF13380"/>
    </source>
</evidence>
<dbReference type="SUPFAM" id="SSF51735">
    <property type="entry name" value="NAD(P)-binding Rossmann-fold domains"/>
    <property type="match status" value="1"/>
</dbReference>
<organism evidence="2">
    <name type="scientific">marine sediment metagenome</name>
    <dbReference type="NCBI Taxonomy" id="412755"/>
    <lineage>
        <taxon>unclassified sequences</taxon>
        <taxon>metagenomes</taxon>
        <taxon>ecological metagenomes</taxon>
    </lineage>
</organism>
<dbReference type="EMBL" id="BART01000493">
    <property type="protein sequence ID" value="GAG72944.1"/>
    <property type="molecule type" value="Genomic_DNA"/>
</dbReference>
<protein>
    <recommendedName>
        <fullName evidence="1">CoA-binding domain-containing protein</fullName>
    </recommendedName>
</protein>
<sequence length="56" mass="6356">MSNINRKNEKIIAVVGVSRDEEKFGFKVFNDLLRKGQNVYGVNPNTKVVLGQKIYS</sequence>
<dbReference type="Pfam" id="PF13380">
    <property type="entry name" value="CoA_binding_2"/>
    <property type="match status" value="1"/>
</dbReference>
<dbReference type="AlphaFoldDB" id="X0ZU97"/>
<name>X0ZU97_9ZZZZ</name>
<proteinExistence type="predicted"/>
<evidence type="ECO:0000313" key="2">
    <source>
        <dbReference type="EMBL" id="GAG72944.1"/>
    </source>
</evidence>
<feature type="domain" description="CoA-binding" evidence="1">
    <location>
        <begin position="11"/>
        <end position="55"/>
    </location>
</feature>
<accession>X0ZU97</accession>
<dbReference type="Gene3D" id="3.40.50.720">
    <property type="entry name" value="NAD(P)-binding Rossmann-like Domain"/>
    <property type="match status" value="1"/>
</dbReference>
<gene>
    <name evidence="2" type="ORF">S01H4_02309</name>
</gene>
<reference evidence="2" key="1">
    <citation type="journal article" date="2014" name="Front. Microbiol.">
        <title>High frequency of phylogenetically diverse reductive dehalogenase-homologous genes in deep subseafloor sedimentary metagenomes.</title>
        <authorList>
            <person name="Kawai M."/>
            <person name="Futagami T."/>
            <person name="Toyoda A."/>
            <person name="Takaki Y."/>
            <person name="Nishi S."/>
            <person name="Hori S."/>
            <person name="Arai W."/>
            <person name="Tsubouchi T."/>
            <person name="Morono Y."/>
            <person name="Uchiyama I."/>
            <person name="Ito T."/>
            <person name="Fujiyama A."/>
            <person name="Inagaki F."/>
            <person name="Takami H."/>
        </authorList>
    </citation>
    <scope>NUCLEOTIDE SEQUENCE</scope>
    <source>
        <strain evidence="2">Expedition CK06-06</strain>
    </source>
</reference>
<comment type="caution">
    <text evidence="2">The sequence shown here is derived from an EMBL/GenBank/DDBJ whole genome shotgun (WGS) entry which is preliminary data.</text>
</comment>